<dbReference type="PANTHER" id="PTHR35007:SF2">
    <property type="entry name" value="PILUS ASSEMBLE PROTEIN"/>
    <property type="match status" value="1"/>
</dbReference>
<proteinExistence type="predicted"/>
<comment type="caution">
    <text evidence="8">The sequence shown here is derived from an EMBL/GenBank/DDBJ whole genome shotgun (WGS) entry which is preliminary data.</text>
</comment>
<evidence type="ECO:0000256" key="5">
    <source>
        <dbReference type="ARBA" id="ARBA00023136"/>
    </source>
</evidence>
<gene>
    <name evidence="8" type="ORF">VSA01S_18310</name>
</gene>
<keyword evidence="2" id="KW-1003">Cell membrane</keyword>
<feature type="transmembrane region" description="Helical" evidence="6">
    <location>
        <begin position="110"/>
        <end position="127"/>
    </location>
</feature>
<accession>A0A511QEK6</accession>
<protein>
    <recommendedName>
        <fullName evidence="7">Type II secretion system protein GspF domain-containing protein</fullName>
    </recommendedName>
</protein>
<dbReference type="Pfam" id="PF00482">
    <property type="entry name" value="T2SSF"/>
    <property type="match status" value="1"/>
</dbReference>
<evidence type="ECO:0000256" key="6">
    <source>
        <dbReference type="SAM" id="Phobius"/>
    </source>
</evidence>
<dbReference type="AlphaFoldDB" id="A0A511QEK6"/>
<keyword evidence="5 6" id="KW-0472">Membrane</keyword>
<organism evidence="8 9">
    <name type="scientific">Vibrio sagamiensis NBRC 104589</name>
    <dbReference type="NCBI Taxonomy" id="1219064"/>
    <lineage>
        <taxon>Bacteria</taxon>
        <taxon>Pseudomonadati</taxon>
        <taxon>Pseudomonadota</taxon>
        <taxon>Gammaproteobacteria</taxon>
        <taxon>Vibrionales</taxon>
        <taxon>Vibrionaceae</taxon>
        <taxon>Vibrio</taxon>
    </lineage>
</organism>
<reference evidence="8 9" key="1">
    <citation type="submission" date="2019-07" db="EMBL/GenBank/DDBJ databases">
        <title>Whole genome shotgun sequence of Vibrio sagamiensis NBRC 104589.</title>
        <authorList>
            <person name="Hosoyama A."/>
            <person name="Uohara A."/>
            <person name="Ohji S."/>
            <person name="Ichikawa N."/>
        </authorList>
    </citation>
    <scope>NUCLEOTIDE SEQUENCE [LARGE SCALE GENOMIC DNA]</scope>
    <source>
        <strain evidence="8 9">NBRC 104589</strain>
    </source>
</reference>
<keyword evidence="9" id="KW-1185">Reference proteome</keyword>
<dbReference type="Proteomes" id="UP000321922">
    <property type="component" value="Unassembled WGS sequence"/>
</dbReference>
<feature type="transmembrane region" description="Helical" evidence="6">
    <location>
        <begin position="80"/>
        <end position="98"/>
    </location>
</feature>
<evidence type="ECO:0000313" key="8">
    <source>
        <dbReference type="EMBL" id="GEM75719.1"/>
    </source>
</evidence>
<dbReference type="EMBL" id="BJXJ01000015">
    <property type="protein sequence ID" value="GEM75719.1"/>
    <property type="molecule type" value="Genomic_DNA"/>
</dbReference>
<dbReference type="RefSeq" id="WP_039980247.1">
    <property type="nucleotide sequence ID" value="NZ_BAOJ01000029.1"/>
</dbReference>
<sequence length="289" mass="32409">MMYVAILLLMLALILTVIAQLSSFKRDIVSERLDSISDYSLKYTSSSTHKNNANWWRFQGKKSRRQKLTLIGWLNPNAEVYFIGLRLSAMIVGSFAWYATQTQVVTINSIAEYLAVAIVIGILFDRIFEWRVNQVRMQISRVIPDAIDMMVVCVSSGLTLGSVFRCVGEEMRSISSAFSREWLLTATEISILDSPHTALNNLDKRVQLTDVSNVVTTMGQALQYGTPMAEALKLIASDSRQYHFLELEEWVGKIPAKMSFPLVFFIMLPVVGIVVVPIMLSLTQALGGL</sequence>
<keyword evidence="4 6" id="KW-1133">Transmembrane helix</keyword>
<keyword evidence="3 6" id="KW-0812">Transmembrane</keyword>
<dbReference type="PANTHER" id="PTHR35007">
    <property type="entry name" value="INTEGRAL MEMBRANE PROTEIN-RELATED"/>
    <property type="match status" value="1"/>
</dbReference>
<evidence type="ECO:0000259" key="7">
    <source>
        <dbReference type="Pfam" id="PF00482"/>
    </source>
</evidence>
<evidence type="ECO:0000256" key="1">
    <source>
        <dbReference type="ARBA" id="ARBA00004651"/>
    </source>
</evidence>
<dbReference type="InterPro" id="IPR018076">
    <property type="entry name" value="T2SS_GspF_dom"/>
</dbReference>
<feature type="domain" description="Type II secretion system protein GspF" evidence="7">
    <location>
        <begin position="147"/>
        <end position="275"/>
    </location>
</feature>
<comment type="subcellular location">
    <subcellularLocation>
        <location evidence="1">Cell membrane</location>
        <topology evidence="1">Multi-pass membrane protein</topology>
    </subcellularLocation>
</comment>
<evidence type="ECO:0000256" key="2">
    <source>
        <dbReference type="ARBA" id="ARBA00022475"/>
    </source>
</evidence>
<name>A0A511QEK6_9VIBR</name>
<evidence type="ECO:0000313" key="9">
    <source>
        <dbReference type="Proteomes" id="UP000321922"/>
    </source>
</evidence>
<feature type="transmembrane region" description="Helical" evidence="6">
    <location>
        <begin position="262"/>
        <end position="282"/>
    </location>
</feature>
<dbReference type="OrthoDB" id="9810662at2"/>
<evidence type="ECO:0000256" key="4">
    <source>
        <dbReference type="ARBA" id="ARBA00022989"/>
    </source>
</evidence>
<dbReference type="GO" id="GO:0005886">
    <property type="term" value="C:plasma membrane"/>
    <property type="evidence" value="ECO:0007669"/>
    <property type="project" value="UniProtKB-SubCell"/>
</dbReference>
<evidence type="ECO:0000256" key="3">
    <source>
        <dbReference type="ARBA" id="ARBA00022692"/>
    </source>
</evidence>